<comment type="caution">
    <text evidence="1">The sequence shown here is derived from an EMBL/GenBank/DDBJ whole genome shotgun (WGS) entry which is preliminary data.</text>
</comment>
<dbReference type="InterPro" id="IPR011009">
    <property type="entry name" value="Kinase-like_dom_sf"/>
</dbReference>
<keyword evidence="2" id="KW-1185">Reference proteome</keyword>
<organism evidence="1 2">
    <name type="scientific">Paenibacillus forsythiae</name>
    <dbReference type="NCBI Taxonomy" id="365616"/>
    <lineage>
        <taxon>Bacteria</taxon>
        <taxon>Bacillati</taxon>
        <taxon>Bacillota</taxon>
        <taxon>Bacilli</taxon>
        <taxon>Bacillales</taxon>
        <taxon>Paenibacillaceae</taxon>
        <taxon>Paenibacillus</taxon>
    </lineage>
</organism>
<dbReference type="Gene3D" id="3.90.1200.10">
    <property type="match status" value="1"/>
</dbReference>
<proteinExistence type="predicted"/>
<dbReference type="EMBL" id="JAUSUY010000027">
    <property type="protein sequence ID" value="MDT3428835.1"/>
    <property type="molecule type" value="Genomic_DNA"/>
</dbReference>
<gene>
    <name evidence="1" type="ORF">J2Z22_004429</name>
</gene>
<reference evidence="1 2" key="1">
    <citation type="submission" date="2023-07" db="EMBL/GenBank/DDBJ databases">
        <title>Genomic Encyclopedia of Type Strains, Phase IV (KMG-IV): sequencing the most valuable type-strain genomes for metagenomic binning, comparative biology and taxonomic classification.</title>
        <authorList>
            <person name="Goeker M."/>
        </authorList>
    </citation>
    <scope>NUCLEOTIDE SEQUENCE [LARGE SCALE GENOMIC DNA]</scope>
    <source>
        <strain evidence="1 2">T98</strain>
    </source>
</reference>
<evidence type="ECO:0000313" key="2">
    <source>
        <dbReference type="Proteomes" id="UP001248709"/>
    </source>
</evidence>
<sequence>MTHQSKDIIGIIHDLHLKGIIDQTDHLIHSTAGTTEGLVYILSVNNKAKYVLKPDLPQQIMMVEQFLHTYRHCALLPELLYTDPAKMSILYTYVSGTTHYERGTKTNWLTLLAGGLINHYKNYPHSDKWGYWLEEPCSTWRDFIEQGVEYARMNVGSLLPVEDYYKVKSLAGAVPEGEDTERFLLHGDCGVHNFVFDQSVLTGVIDPAPIAGPVLYDFLYAFCSSPDDLNLETLIPAFTLLNHKPMERSRLIEEVIIQLYCRIGSCVKHHPHDLAAYLKAWDYWKALTP</sequence>
<name>A0ABU3HGP4_9BACL</name>
<evidence type="ECO:0008006" key="3">
    <source>
        <dbReference type="Google" id="ProtNLM"/>
    </source>
</evidence>
<dbReference type="SUPFAM" id="SSF56112">
    <property type="entry name" value="Protein kinase-like (PK-like)"/>
    <property type="match status" value="1"/>
</dbReference>
<protein>
    <recommendedName>
        <fullName evidence="3">Aminoglycoside phosphotransferase domain-containing protein</fullName>
    </recommendedName>
</protein>
<evidence type="ECO:0000313" key="1">
    <source>
        <dbReference type="EMBL" id="MDT3428835.1"/>
    </source>
</evidence>
<accession>A0ABU3HGP4</accession>
<dbReference type="RefSeq" id="WP_025699339.1">
    <property type="nucleotide sequence ID" value="NZ_JAUSUY010000027.1"/>
</dbReference>
<dbReference type="Proteomes" id="UP001248709">
    <property type="component" value="Unassembled WGS sequence"/>
</dbReference>